<feature type="repeat" description="TPR" evidence="3">
    <location>
        <begin position="187"/>
        <end position="220"/>
    </location>
</feature>
<dbReference type="CDD" id="cd01949">
    <property type="entry name" value="GGDEF"/>
    <property type="match status" value="1"/>
</dbReference>
<feature type="coiled-coil region" evidence="4">
    <location>
        <begin position="401"/>
        <end position="440"/>
    </location>
</feature>
<dbReference type="PANTHER" id="PTHR45138">
    <property type="entry name" value="REGULATORY COMPONENTS OF SENSORY TRANSDUCTION SYSTEM"/>
    <property type="match status" value="1"/>
</dbReference>
<dbReference type="Pfam" id="PF00990">
    <property type="entry name" value="GGDEF"/>
    <property type="match status" value="1"/>
</dbReference>
<keyword evidence="7" id="KW-0548">Nucleotidyltransferase</keyword>
<evidence type="ECO:0000256" key="3">
    <source>
        <dbReference type="PROSITE-ProRule" id="PRU00339"/>
    </source>
</evidence>
<evidence type="ECO:0000313" key="7">
    <source>
        <dbReference type="EMBL" id="MEK8029229.1"/>
    </source>
</evidence>
<dbReference type="SMART" id="SM00267">
    <property type="entry name" value="GGDEF"/>
    <property type="match status" value="1"/>
</dbReference>
<dbReference type="EC" id="2.7.7.65" evidence="1"/>
<dbReference type="InterPro" id="IPR019734">
    <property type="entry name" value="TPR_rpt"/>
</dbReference>
<dbReference type="GO" id="GO:0052621">
    <property type="term" value="F:diguanylate cyclase activity"/>
    <property type="evidence" value="ECO:0007669"/>
    <property type="project" value="UniProtKB-EC"/>
</dbReference>
<gene>
    <name evidence="7" type="ORF">AACH06_00225</name>
</gene>
<dbReference type="InterPro" id="IPR043128">
    <property type="entry name" value="Rev_trsase/Diguanyl_cyclase"/>
</dbReference>
<sequence length="602" mass="66572">MPAPRHPDNASPNEGDGDPVEPLHSPGERGFAQMVGAMGRPAPARRRRQRAAESREPASTATPESPGEALERALMMVRGGQVEAGMALCHEWWPRLSEAEDRLHMGICQHVLAVGYHYNGKLKEALTTGYLGLELLTLVGETERRLRLMSLHAITLAQLGQAAEAMELLGRAVELLPQVADSPWQQCVFWNNAGTVYESLGQIDEALSALERCTELAPRFDEPSIKAISRGNLLTLRLTTLQRHAAGVDRVLAAYAELCRHLDALMDEGRQHLVTNYAAEAADVMIQRGEMDEARSLLRLGMKAATATALGPKRATLELRFARVERLSGHLRLAAAHVAEALTLVGESQDLELLARVHLENSQLQEAQGHWRAALDSYKRHAETRETWLAAQAEGRSQALAARVDVERNRVEAELARLRQAELQKQVEHLVEEAGLLKRQAEEDPLTGLANRRHFERRAEQLRADAPAARPLVLLIGDIDHFKRINDLHSHTLGDEVLRTIGRLMREHLRPHDAVARWGGEEFVVAFGAGLTLAQALTVAHRLRHTIERHAWAVITPGLQVTMSLGLAECRPGESLTEALQRADAALYECKKGGRNQVRTAI</sequence>
<accession>A0ABU9BGZ7</accession>
<protein>
    <recommendedName>
        <fullName evidence="1">diguanylate cyclase</fullName>
        <ecNumber evidence="1">2.7.7.65</ecNumber>
    </recommendedName>
</protein>
<feature type="region of interest" description="Disordered" evidence="5">
    <location>
        <begin position="1"/>
        <end position="68"/>
    </location>
</feature>
<evidence type="ECO:0000256" key="5">
    <source>
        <dbReference type="SAM" id="MobiDB-lite"/>
    </source>
</evidence>
<dbReference type="Gene3D" id="3.30.70.270">
    <property type="match status" value="1"/>
</dbReference>
<dbReference type="PROSITE" id="PS50887">
    <property type="entry name" value="GGDEF"/>
    <property type="match status" value="1"/>
</dbReference>
<keyword evidence="8" id="KW-1185">Reference proteome</keyword>
<keyword evidence="4" id="KW-0175">Coiled coil</keyword>
<dbReference type="SMART" id="SM00028">
    <property type="entry name" value="TPR"/>
    <property type="match status" value="3"/>
</dbReference>
<evidence type="ECO:0000256" key="4">
    <source>
        <dbReference type="SAM" id="Coils"/>
    </source>
</evidence>
<dbReference type="EMBL" id="JBBUTG010000001">
    <property type="protein sequence ID" value="MEK8029229.1"/>
    <property type="molecule type" value="Genomic_DNA"/>
</dbReference>
<proteinExistence type="predicted"/>
<dbReference type="InterPro" id="IPR029787">
    <property type="entry name" value="Nucleotide_cyclase"/>
</dbReference>
<dbReference type="InterPro" id="IPR011990">
    <property type="entry name" value="TPR-like_helical_dom_sf"/>
</dbReference>
<comment type="caution">
    <text evidence="7">The sequence shown here is derived from an EMBL/GenBank/DDBJ whole genome shotgun (WGS) entry which is preliminary data.</text>
</comment>
<dbReference type="Pfam" id="PF13181">
    <property type="entry name" value="TPR_8"/>
    <property type="match status" value="1"/>
</dbReference>
<evidence type="ECO:0000256" key="2">
    <source>
        <dbReference type="ARBA" id="ARBA00034247"/>
    </source>
</evidence>
<dbReference type="PROSITE" id="PS50005">
    <property type="entry name" value="TPR"/>
    <property type="match status" value="1"/>
</dbReference>
<comment type="catalytic activity">
    <reaction evidence="2">
        <text>2 GTP = 3',3'-c-di-GMP + 2 diphosphate</text>
        <dbReference type="Rhea" id="RHEA:24898"/>
        <dbReference type="ChEBI" id="CHEBI:33019"/>
        <dbReference type="ChEBI" id="CHEBI:37565"/>
        <dbReference type="ChEBI" id="CHEBI:58805"/>
        <dbReference type="EC" id="2.7.7.65"/>
    </reaction>
</comment>
<dbReference type="InterPro" id="IPR000160">
    <property type="entry name" value="GGDEF_dom"/>
</dbReference>
<reference evidence="7 8" key="1">
    <citation type="submission" date="2024-04" db="EMBL/GenBank/DDBJ databases">
        <title>Novel species of the genus Ideonella isolated from streams.</title>
        <authorList>
            <person name="Lu H."/>
        </authorList>
    </citation>
    <scope>NUCLEOTIDE SEQUENCE [LARGE SCALE GENOMIC DNA]</scope>
    <source>
        <strain evidence="7 8">DXS29W</strain>
    </source>
</reference>
<organism evidence="7 8">
    <name type="scientific">Ideonella lacteola</name>
    <dbReference type="NCBI Taxonomy" id="2984193"/>
    <lineage>
        <taxon>Bacteria</taxon>
        <taxon>Pseudomonadati</taxon>
        <taxon>Pseudomonadota</taxon>
        <taxon>Betaproteobacteria</taxon>
        <taxon>Burkholderiales</taxon>
        <taxon>Sphaerotilaceae</taxon>
        <taxon>Ideonella</taxon>
    </lineage>
</organism>
<dbReference type="NCBIfam" id="TIGR00254">
    <property type="entry name" value="GGDEF"/>
    <property type="match status" value="1"/>
</dbReference>
<dbReference type="InterPro" id="IPR050469">
    <property type="entry name" value="Diguanylate_Cyclase"/>
</dbReference>
<evidence type="ECO:0000313" key="8">
    <source>
        <dbReference type="Proteomes" id="UP001371218"/>
    </source>
</evidence>
<dbReference type="SUPFAM" id="SSF48452">
    <property type="entry name" value="TPR-like"/>
    <property type="match status" value="2"/>
</dbReference>
<evidence type="ECO:0000259" key="6">
    <source>
        <dbReference type="PROSITE" id="PS50887"/>
    </source>
</evidence>
<evidence type="ECO:0000256" key="1">
    <source>
        <dbReference type="ARBA" id="ARBA00012528"/>
    </source>
</evidence>
<keyword evidence="3" id="KW-0802">TPR repeat</keyword>
<dbReference type="Proteomes" id="UP001371218">
    <property type="component" value="Unassembled WGS sequence"/>
</dbReference>
<keyword evidence="7" id="KW-0808">Transferase</keyword>
<dbReference type="RefSeq" id="WP_341423572.1">
    <property type="nucleotide sequence ID" value="NZ_JBBUTG010000001.1"/>
</dbReference>
<name>A0ABU9BGZ7_9BURK</name>
<dbReference type="SUPFAM" id="SSF55073">
    <property type="entry name" value="Nucleotide cyclase"/>
    <property type="match status" value="1"/>
</dbReference>
<dbReference type="Gene3D" id="1.25.40.10">
    <property type="entry name" value="Tetratricopeptide repeat domain"/>
    <property type="match status" value="1"/>
</dbReference>
<dbReference type="PANTHER" id="PTHR45138:SF9">
    <property type="entry name" value="DIGUANYLATE CYCLASE DGCM-RELATED"/>
    <property type="match status" value="1"/>
</dbReference>
<feature type="domain" description="GGDEF" evidence="6">
    <location>
        <begin position="470"/>
        <end position="602"/>
    </location>
</feature>